<dbReference type="EMBL" id="AY491681">
    <property type="protein sequence ID" value="AAS88566.1"/>
    <property type="molecule type" value="Genomic_DNA"/>
</dbReference>
<sequence>MGKSQLLSASRYARAVTVETQRRRRPCPPLPDVTRPDYFRAEIERTRASLSEKQRAFPEYDASNHEAWARGVLRTPAGRAVGLHEAPVVRGSKNSDGRRLWWGAPGRTLHAVLKHLEGGNDPRLTYPAAPRQGRARGNALGRRTRSADIVINEGVRVSSSAPPRLVKPKTEPGLTAMKRESGLADVKTEPGLDDNAAMNDDDAPPPANHVRQGDPGQGSSNVKKEKDDGDIAAFNDFFSL</sequence>
<proteinExistence type="predicted"/>
<name>Q6RUK9_TRIMO</name>
<feature type="region of interest" description="Disordered" evidence="1">
    <location>
        <begin position="159"/>
        <end position="229"/>
    </location>
</feature>
<protein>
    <submittedName>
        <fullName evidence="2">Uncharacterized protein</fullName>
    </submittedName>
</protein>
<evidence type="ECO:0000256" key="1">
    <source>
        <dbReference type="SAM" id="MobiDB-lite"/>
    </source>
</evidence>
<accession>Q6RUK9</accession>
<organism evidence="2">
    <name type="scientific">Triticum monococcum</name>
    <name type="common">Einkorn wheat</name>
    <name type="synonym">Crithodium monococcum</name>
    <dbReference type="NCBI Taxonomy" id="4568"/>
    <lineage>
        <taxon>Eukaryota</taxon>
        <taxon>Viridiplantae</taxon>
        <taxon>Streptophyta</taxon>
        <taxon>Embryophyta</taxon>
        <taxon>Tracheophyta</taxon>
        <taxon>Spermatophyta</taxon>
        <taxon>Magnoliopsida</taxon>
        <taxon>Liliopsida</taxon>
        <taxon>Poales</taxon>
        <taxon>Poaceae</taxon>
        <taxon>BOP clade</taxon>
        <taxon>Pooideae</taxon>
        <taxon>Triticodae</taxon>
        <taxon>Triticeae</taxon>
        <taxon>Triticinae</taxon>
        <taxon>Triticum</taxon>
    </lineage>
</organism>
<evidence type="ECO:0000313" key="2">
    <source>
        <dbReference type="EMBL" id="AAS88566.1"/>
    </source>
</evidence>
<gene>
    <name evidence="2" type="ORF">109N23.5</name>
</gene>
<feature type="region of interest" description="Disordered" evidence="1">
    <location>
        <begin position="122"/>
        <end position="145"/>
    </location>
</feature>
<dbReference type="AlphaFoldDB" id="Q6RUK9"/>
<reference evidence="2" key="1">
    <citation type="journal article" date="2004" name="Mol. Genet. Genomics">
        <title>Sequencing of the Triticum monococcum hardness locus reveals good microcolinearity with rice.</title>
        <authorList>
            <person name="Chantret N."/>
            <person name="Cenci A."/>
            <person name="Sabot F."/>
            <person name="Anderson O."/>
            <person name="Dubcovsky J."/>
        </authorList>
    </citation>
    <scope>NUCLEOTIDE SEQUENCE</scope>
</reference>
<feature type="compositionally biased region" description="Basic and acidic residues" evidence="1">
    <location>
        <begin position="177"/>
        <end position="190"/>
    </location>
</feature>